<keyword evidence="1" id="KW-1133">Transmembrane helix</keyword>
<evidence type="ECO:0000313" key="2">
    <source>
        <dbReference type="EMBL" id="KAF9669901.1"/>
    </source>
</evidence>
<name>A0A835JIG6_9ROSI</name>
<dbReference type="EMBL" id="JADGMS010000013">
    <property type="protein sequence ID" value="KAF9669901.1"/>
    <property type="molecule type" value="Genomic_DNA"/>
</dbReference>
<gene>
    <name evidence="2" type="ORF">SADUNF_Sadunf13G0012700</name>
</gene>
<keyword evidence="3" id="KW-1185">Reference proteome</keyword>
<organism evidence="2 3">
    <name type="scientific">Salix dunnii</name>
    <dbReference type="NCBI Taxonomy" id="1413687"/>
    <lineage>
        <taxon>Eukaryota</taxon>
        <taxon>Viridiplantae</taxon>
        <taxon>Streptophyta</taxon>
        <taxon>Embryophyta</taxon>
        <taxon>Tracheophyta</taxon>
        <taxon>Spermatophyta</taxon>
        <taxon>Magnoliopsida</taxon>
        <taxon>eudicotyledons</taxon>
        <taxon>Gunneridae</taxon>
        <taxon>Pentapetalae</taxon>
        <taxon>rosids</taxon>
        <taxon>fabids</taxon>
        <taxon>Malpighiales</taxon>
        <taxon>Salicaceae</taxon>
        <taxon>Saliceae</taxon>
        <taxon>Salix</taxon>
    </lineage>
</organism>
<comment type="caution">
    <text evidence="2">The sequence shown here is derived from an EMBL/GenBank/DDBJ whole genome shotgun (WGS) entry which is preliminary data.</text>
</comment>
<accession>A0A835JIG6</accession>
<protein>
    <submittedName>
        <fullName evidence="2">Uncharacterized protein</fullName>
    </submittedName>
</protein>
<feature type="transmembrane region" description="Helical" evidence="1">
    <location>
        <begin position="37"/>
        <end position="56"/>
    </location>
</feature>
<proteinExistence type="predicted"/>
<reference evidence="2 3" key="1">
    <citation type="submission" date="2020-10" db="EMBL/GenBank/DDBJ databases">
        <title>Plant Genome Project.</title>
        <authorList>
            <person name="Zhang R.-G."/>
        </authorList>
    </citation>
    <scope>NUCLEOTIDE SEQUENCE [LARGE SCALE GENOMIC DNA]</scope>
    <source>
        <strain evidence="2">FAFU-HL-1</strain>
        <tissue evidence="2">Leaf</tissue>
    </source>
</reference>
<evidence type="ECO:0000256" key="1">
    <source>
        <dbReference type="SAM" id="Phobius"/>
    </source>
</evidence>
<evidence type="ECO:0000313" key="3">
    <source>
        <dbReference type="Proteomes" id="UP000657918"/>
    </source>
</evidence>
<keyword evidence="1" id="KW-0812">Transmembrane</keyword>
<sequence length="59" mass="6686">MKSTRYTRLELNERYKAIATMRVTAASTLKSARRIKISAILVCSNMKLSLAIFMFLGES</sequence>
<dbReference type="AlphaFoldDB" id="A0A835JIG6"/>
<dbReference type="Proteomes" id="UP000657918">
    <property type="component" value="Unassembled WGS sequence"/>
</dbReference>
<keyword evidence="1" id="KW-0472">Membrane</keyword>